<dbReference type="Gene3D" id="3.40.50.150">
    <property type="entry name" value="Vaccinia Virus protein VP39"/>
    <property type="match status" value="1"/>
</dbReference>
<dbReference type="EMBL" id="CP020563">
    <property type="protein sequence ID" value="ARF77255.1"/>
    <property type="molecule type" value="Genomic_DNA"/>
</dbReference>
<dbReference type="InterPro" id="IPR000682">
    <property type="entry name" value="PCMT"/>
</dbReference>
<evidence type="ECO:0000256" key="10">
    <source>
        <dbReference type="ARBA" id="ARBA00031323"/>
    </source>
</evidence>
<evidence type="ECO:0000256" key="9">
    <source>
        <dbReference type="ARBA" id="ARBA00030757"/>
    </source>
</evidence>
<gene>
    <name evidence="13" type="ORF">B7C62_18970</name>
</gene>
<dbReference type="GO" id="GO:0004719">
    <property type="term" value="F:protein-L-isoaspartate (D-aspartate) O-methyltransferase activity"/>
    <property type="evidence" value="ECO:0007669"/>
    <property type="project" value="UniProtKB-EC"/>
</dbReference>
<evidence type="ECO:0000256" key="11">
    <source>
        <dbReference type="ARBA" id="ARBA00031350"/>
    </source>
</evidence>
<dbReference type="EC" id="2.1.1.77" evidence="3"/>
<evidence type="ECO:0000256" key="7">
    <source>
        <dbReference type="ARBA" id="ARBA00022679"/>
    </source>
</evidence>
<dbReference type="GO" id="GO:0005737">
    <property type="term" value="C:cytoplasm"/>
    <property type="evidence" value="ECO:0007669"/>
    <property type="project" value="UniProtKB-SubCell"/>
</dbReference>
<dbReference type="CDD" id="cd02440">
    <property type="entry name" value="AdoMet_MTases"/>
    <property type="match status" value="1"/>
</dbReference>
<sequence length="360" mass="39324">MSSVRRELFLPDEIEVGDELVSRATAPARWLEVAYSDVSVTTQVNDGRPTGPDEYRLPTSSSSQPSVMLEMLSLLDVRATDRVLELGSGTGLNAAWLAHCVGSHRVVSVEIDPVIAEQAAKNTLAAGLSPLIVQGDGEQGRPTGAPYQRVIATYAVASIPYAWVEQTAAPHGRIVAPWGGSFFPYSYAVLDVRNGHAEGRFTGYPAFMRSRNPRPARGFLDDFLHHREAADSTTTGISPLRIAQDPDALFYVGLALPDAWHLPVPADDGSGEMTLWILADDQTSWASADYTPGRREYAVAQYGPRRLWDEAEAAYRTWDTLGRPSRDRAGLSVTAHGQWVWLDTPENGLSALTDPPGRRR</sequence>
<dbReference type="Pfam" id="PF01135">
    <property type="entry name" value="PCMT"/>
    <property type="match status" value="1"/>
</dbReference>
<evidence type="ECO:0000256" key="8">
    <source>
        <dbReference type="ARBA" id="ARBA00022691"/>
    </source>
</evidence>
<comment type="subcellular location">
    <subcellularLocation>
        <location evidence="1">Cytoplasm</location>
    </subcellularLocation>
</comment>
<evidence type="ECO:0000256" key="6">
    <source>
        <dbReference type="ARBA" id="ARBA00022603"/>
    </source>
</evidence>
<proteinExistence type="inferred from homology"/>
<evidence type="ECO:0000313" key="14">
    <source>
        <dbReference type="Proteomes" id="UP000192251"/>
    </source>
</evidence>
<evidence type="ECO:0000256" key="5">
    <source>
        <dbReference type="ARBA" id="ARBA00022490"/>
    </source>
</evidence>
<dbReference type="SUPFAM" id="SSF53335">
    <property type="entry name" value="S-adenosyl-L-methionine-dependent methyltransferases"/>
    <property type="match status" value="1"/>
</dbReference>
<evidence type="ECO:0000256" key="2">
    <source>
        <dbReference type="ARBA" id="ARBA00005369"/>
    </source>
</evidence>
<evidence type="ECO:0000256" key="12">
    <source>
        <dbReference type="SAM" id="MobiDB-lite"/>
    </source>
</evidence>
<evidence type="ECO:0000256" key="1">
    <source>
        <dbReference type="ARBA" id="ARBA00004496"/>
    </source>
</evidence>
<evidence type="ECO:0000256" key="3">
    <source>
        <dbReference type="ARBA" id="ARBA00011890"/>
    </source>
</evidence>
<feature type="region of interest" description="Disordered" evidence="12">
    <location>
        <begin position="42"/>
        <end position="62"/>
    </location>
</feature>
<keyword evidence="7" id="KW-0808">Transferase</keyword>
<name>A0ABC8C5I3_9ACTN</name>
<dbReference type="PANTHER" id="PTHR11579:SF0">
    <property type="entry name" value="PROTEIN-L-ISOASPARTATE(D-ASPARTATE) O-METHYLTRANSFERASE"/>
    <property type="match status" value="1"/>
</dbReference>
<dbReference type="PANTHER" id="PTHR11579">
    <property type="entry name" value="PROTEIN-L-ISOASPARTATE O-METHYLTRANSFERASE"/>
    <property type="match status" value="1"/>
</dbReference>
<keyword evidence="8" id="KW-0949">S-adenosyl-L-methionine</keyword>
<keyword evidence="14" id="KW-1185">Reference proteome</keyword>
<comment type="similarity">
    <text evidence="2">Belongs to the methyltransferase superfamily. L-isoaspartyl/D-aspartyl protein methyltransferase family.</text>
</comment>
<dbReference type="GO" id="GO:0032259">
    <property type="term" value="P:methylation"/>
    <property type="evidence" value="ECO:0007669"/>
    <property type="project" value="UniProtKB-KW"/>
</dbReference>
<dbReference type="Proteomes" id="UP000192251">
    <property type="component" value="Chromosome"/>
</dbReference>
<evidence type="ECO:0000313" key="13">
    <source>
        <dbReference type="EMBL" id="ARF77255.1"/>
    </source>
</evidence>
<dbReference type="AlphaFoldDB" id="A0ABC8C5I3"/>
<protein>
    <recommendedName>
        <fullName evidence="4">Protein-L-isoaspartate O-methyltransferase</fullName>
        <ecNumber evidence="3">2.1.1.77</ecNumber>
    </recommendedName>
    <alternativeName>
        <fullName evidence="11">L-isoaspartyl protein carboxyl methyltransferase</fullName>
    </alternativeName>
    <alternativeName>
        <fullName evidence="9">Protein L-isoaspartyl methyltransferase</fullName>
    </alternativeName>
    <alternativeName>
        <fullName evidence="10">Protein-beta-aspartate methyltransferase</fullName>
    </alternativeName>
</protein>
<dbReference type="KEGG" id="kab:B7C62_18970"/>
<organism evidence="13 14">
    <name type="scientific">Kitasatospora albolonga</name>
    <dbReference type="NCBI Taxonomy" id="68173"/>
    <lineage>
        <taxon>Bacteria</taxon>
        <taxon>Bacillati</taxon>
        <taxon>Actinomycetota</taxon>
        <taxon>Actinomycetes</taxon>
        <taxon>Kitasatosporales</taxon>
        <taxon>Streptomycetaceae</taxon>
        <taxon>Kitasatospora</taxon>
    </lineage>
</organism>
<reference evidence="13 14" key="1">
    <citation type="submission" date="2017-04" db="EMBL/GenBank/DDBJ databases">
        <title>The complete genome sequence of Streptomyces albolongus YIM 101047, the producer of novel bafilomycins and novel odoriferous sesquiterpenoids.</title>
        <authorList>
            <person name="Yin M."/>
            <person name="Jiang Y."/>
        </authorList>
    </citation>
    <scope>NUCLEOTIDE SEQUENCE [LARGE SCALE GENOMIC DNA]</scope>
    <source>
        <strain evidence="13 14">YIM 101047</strain>
    </source>
</reference>
<dbReference type="InterPro" id="IPR029063">
    <property type="entry name" value="SAM-dependent_MTases_sf"/>
</dbReference>
<keyword evidence="5" id="KW-0963">Cytoplasm</keyword>
<evidence type="ECO:0000256" key="4">
    <source>
        <dbReference type="ARBA" id="ARBA00013346"/>
    </source>
</evidence>
<accession>A0ABC8C5I3</accession>
<keyword evidence="6" id="KW-0489">Methyltransferase</keyword>